<keyword evidence="3" id="KW-1185">Reference proteome</keyword>
<dbReference type="EMBL" id="JAGEVF010000013">
    <property type="protein sequence ID" value="MBO3117819.1"/>
    <property type="molecule type" value="Genomic_DNA"/>
</dbReference>
<evidence type="ECO:0000256" key="1">
    <source>
        <dbReference type="SAM" id="SignalP"/>
    </source>
</evidence>
<proteinExistence type="predicted"/>
<gene>
    <name evidence="2" type="ORF">J4050_13765</name>
</gene>
<feature type="chain" id="PRO_5047211850" evidence="1">
    <location>
        <begin position="22"/>
        <end position="142"/>
    </location>
</feature>
<comment type="caution">
    <text evidence="2">The sequence shown here is derived from an EMBL/GenBank/DDBJ whole genome shotgun (WGS) entry which is preliminary data.</text>
</comment>
<name>A0ABS3T698_9FLAO</name>
<dbReference type="Proteomes" id="UP000676776">
    <property type="component" value="Unassembled WGS sequence"/>
</dbReference>
<dbReference type="RefSeq" id="WP_208155175.1">
    <property type="nucleotide sequence ID" value="NZ_JAGEVF010000013.1"/>
</dbReference>
<evidence type="ECO:0000313" key="3">
    <source>
        <dbReference type="Proteomes" id="UP000676776"/>
    </source>
</evidence>
<reference evidence="2 3" key="1">
    <citation type="submission" date="2021-03" db="EMBL/GenBank/DDBJ databases">
        <title>Winogradskyella sp. nov., isolated from costal sediment.</title>
        <authorList>
            <person name="Gao C."/>
        </authorList>
    </citation>
    <scope>NUCLEOTIDE SEQUENCE [LARGE SCALE GENOMIC DNA]</scope>
    <source>
        <strain evidence="2 3">DF17</strain>
    </source>
</reference>
<protein>
    <submittedName>
        <fullName evidence="2">Uncharacterized protein</fullName>
    </submittedName>
</protein>
<sequence length="142" mass="17000">MKTAKLLTIMICLIMVSVATAQKSQKQINLEKNRVQIFNDEERANVQYHFYEKTQELKLDDDAEAEYYRIIVYHVYDMGRLYDKDKNNTDEEIRTALKALVKKMDAEVKPILTAEQYKMHHKNFRDVLQSAYRAKNWDWDMD</sequence>
<feature type="signal peptide" evidence="1">
    <location>
        <begin position="1"/>
        <end position="21"/>
    </location>
</feature>
<organism evidence="2 3">
    <name type="scientific">Winogradskyella pelagia</name>
    <dbReference type="NCBI Taxonomy" id="2819984"/>
    <lineage>
        <taxon>Bacteria</taxon>
        <taxon>Pseudomonadati</taxon>
        <taxon>Bacteroidota</taxon>
        <taxon>Flavobacteriia</taxon>
        <taxon>Flavobacteriales</taxon>
        <taxon>Flavobacteriaceae</taxon>
        <taxon>Winogradskyella</taxon>
    </lineage>
</organism>
<keyword evidence="1" id="KW-0732">Signal</keyword>
<evidence type="ECO:0000313" key="2">
    <source>
        <dbReference type="EMBL" id="MBO3117819.1"/>
    </source>
</evidence>
<accession>A0ABS3T698</accession>